<comment type="caution">
    <text evidence="2">The sequence shown here is derived from an EMBL/GenBank/DDBJ whole genome shotgun (WGS) entry which is preliminary data.</text>
</comment>
<keyword evidence="3" id="KW-1185">Reference proteome</keyword>
<organism evidence="2 3">
    <name type="scientific">Streptomyces lavendofoliae</name>
    <dbReference type="NCBI Taxonomy" id="67314"/>
    <lineage>
        <taxon>Bacteria</taxon>
        <taxon>Bacillati</taxon>
        <taxon>Actinomycetota</taxon>
        <taxon>Actinomycetes</taxon>
        <taxon>Kitasatosporales</taxon>
        <taxon>Streptomycetaceae</taxon>
        <taxon>Streptomyces</taxon>
    </lineage>
</organism>
<evidence type="ECO:0000259" key="1">
    <source>
        <dbReference type="Pfam" id="PF13613"/>
    </source>
</evidence>
<feature type="domain" description="Transposase Helix-turn-helix" evidence="1">
    <location>
        <begin position="35"/>
        <end position="84"/>
    </location>
</feature>
<dbReference type="AlphaFoldDB" id="A0A918I490"/>
<accession>A0A918I490</accession>
<proteinExistence type="predicted"/>
<sequence length="153" mass="16989">MLVYPSSIDLSSRTLRYLTGRLAVRRGEIGTRWRRLTAGRQALLALAHLRCGDTYARLAAGFGVGIATVYRYIREAVEVLAALAPTLTEAMDIARIKAFVILDGTLLPIDRIAADTPYYSGKHKRHGMNVQVLTDPFGRLLRPRPRCPAPRTT</sequence>
<evidence type="ECO:0000313" key="3">
    <source>
        <dbReference type="Proteomes" id="UP000636661"/>
    </source>
</evidence>
<dbReference type="Pfam" id="PF13613">
    <property type="entry name" value="HTH_Tnp_4"/>
    <property type="match status" value="1"/>
</dbReference>
<dbReference type="InterPro" id="IPR027805">
    <property type="entry name" value="Transposase_HTH_dom"/>
</dbReference>
<dbReference type="EMBL" id="BMTP01000019">
    <property type="protein sequence ID" value="GGU61257.1"/>
    <property type="molecule type" value="Genomic_DNA"/>
</dbReference>
<dbReference type="Proteomes" id="UP000636661">
    <property type="component" value="Unassembled WGS sequence"/>
</dbReference>
<reference evidence="2" key="2">
    <citation type="submission" date="2020-09" db="EMBL/GenBank/DDBJ databases">
        <authorList>
            <person name="Sun Q."/>
            <person name="Ohkuma M."/>
        </authorList>
    </citation>
    <scope>NUCLEOTIDE SEQUENCE</scope>
    <source>
        <strain evidence="2">JCM 4391</strain>
    </source>
</reference>
<reference evidence="2" key="1">
    <citation type="journal article" date="2014" name="Int. J. Syst. Evol. Microbiol.">
        <title>Complete genome sequence of Corynebacterium casei LMG S-19264T (=DSM 44701T), isolated from a smear-ripened cheese.</title>
        <authorList>
            <consortium name="US DOE Joint Genome Institute (JGI-PGF)"/>
            <person name="Walter F."/>
            <person name="Albersmeier A."/>
            <person name="Kalinowski J."/>
            <person name="Ruckert C."/>
        </authorList>
    </citation>
    <scope>NUCLEOTIDE SEQUENCE</scope>
    <source>
        <strain evidence="2">JCM 4391</strain>
    </source>
</reference>
<gene>
    <name evidence="2" type="ORF">GCM10010274_57640</name>
</gene>
<name>A0A918I490_9ACTN</name>
<protein>
    <submittedName>
        <fullName evidence="2">Transposase</fullName>
    </submittedName>
</protein>
<evidence type="ECO:0000313" key="2">
    <source>
        <dbReference type="EMBL" id="GGU61257.1"/>
    </source>
</evidence>